<evidence type="ECO:0000313" key="2">
    <source>
        <dbReference type="Proteomes" id="UP000183053"/>
    </source>
</evidence>
<accession>A0A1H1EDP0</accession>
<organism evidence="1 2">
    <name type="scientific">Tsukamurella pulmonis</name>
    <dbReference type="NCBI Taxonomy" id="47312"/>
    <lineage>
        <taxon>Bacteria</taxon>
        <taxon>Bacillati</taxon>
        <taxon>Actinomycetota</taxon>
        <taxon>Actinomycetes</taxon>
        <taxon>Mycobacteriales</taxon>
        <taxon>Tsukamurellaceae</taxon>
        <taxon>Tsukamurella</taxon>
    </lineage>
</organism>
<gene>
    <name evidence="1" type="ORF">SAMN04489765_2148</name>
</gene>
<reference evidence="2" key="1">
    <citation type="submission" date="2016-10" db="EMBL/GenBank/DDBJ databases">
        <authorList>
            <person name="Varghese N."/>
            <person name="Submissions S."/>
        </authorList>
    </citation>
    <scope>NUCLEOTIDE SEQUENCE [LARGE SCALE GENOMIC DNA]</scope>
    <source>
        <strain evidence="2">DSM 44142</strain>
    </source>
</reference>
<dbReference type="InterPro" id="IPR029058">
    <property type="entry name" value="AB_hydrolase_fold"/>
</dbReference>
<protein>
    <recommendedName>
        <fullName evidence="3">Alpha/beta hydrolase family protein</fullName>
    </recommendedName>
</protein>
<name>A0A1H1EDP0_9ACTN</name>
<dbReference type="Gene3D" id="3.40.50.1820">
    <property type="entry name" value="alpha/beta hydrolase"/>
    <property type="match status" value="1"/>
</dbReference>
<dbReference type="EMBL" id="FNLF01000002">
    <property type="protein sequence ID" value="SDQ86754.1"/>
    <property type="molecule type" value="Genomic_DNA"/>
</dbReference>
<dbReference type="STRING" id="47312.SAMN04489765_2148"/>
<dbReference type="OrthoDB" id="4371333at2"/>
<dbReference type="AlphaFoldDB" id="A0A1H1EDP0"/>
<keyword evidence="2" id="KW-1185">Reference proteome</keyword>
<dbReference type="SUPFAM" id="SSF53474">
    <property type="entry name" value="alpha/beta-Hydrolases"/>
    <property type="match status" value="1"/>
</dbReference>
<proteinExistence type="predicted"/>
<dbReference type="Proteomes" id="UP000183053">
    <property type="component" value="Unassembled WGS sequence"/>
</dbReference>
<evidence type="ECO:0008006" key="3">
    <source>
        <dbReference type="Google" id="ProtNLM"/>
    </source>
</evidence>
<sequence>MQFPAHTTAVLLPGSGSDADFVLRAFAPLTALCARTVAVDATPPSVEAGYRAALDAAAADGPLLICGVSLGSAVAASWALENPHADVTLVLTLPPWCGPAGPDVPAALSARVTAETVDEVGSVEAIARMRAGSPPWLARELSRSWAAHGDFLAPALREAAGYAAPTEEALRELTARAVVVGAEGDLIHAVATARTWGAAIPGAATVVVDLADLGPDPAVLGRAGIEGLTAGCSGG</sequence>
<evidence type="ECO:0000313" key="1">
    <source>
        <dbReference type="EMBL" id="SDQ86754.1"/>
    </source>
</evidence>
<dbReference type="RefSeq" id="WP_068565536.1">
    <property type="nucleotide sequence ID" value="NZ_FNLF01000002.1"/>
</dbReference>